<evidence type="ECO:0000313" key="2">
    <source>
        <dbReference type="EMBL" id="CAB3904785.1"/>
    </source>
</evidence>
<dbReference type="AlphaFoldDB" id="A0A6S7EBC7"/>
<accession>A0A6S7EBC7</accession>
<evidence type="ECO:0000313" key="3">
    <source>
        <dbReference type="Proteomes" id="UP000494122"/>
    </source>
</evidence>
<dbReference type="InterPro" id="IPR019080">
    <property type="entry name" value="YqaJ_viral_recombinase"/>
</dbReference>
<dbReference type="Pfam" id="PF09588">
    <property type="entry name" value="YqaJ"/>
    <property type="match status" value="1"/>
</dbReference>
<sequence>MNAISEPIALDRTRFLGGTDMAALYGVSKWKTPLQVWAEKTRRDAYREDDPAKTKVLNRGKRLEPVVVAMLREDYGLDVVAVNERYTHSDHSFLSVEIDFEWRVTEQALAAFPWLAPLELGSIQNGEVKTVHPFVAHEWGDMGTDDVPIHYAAQSMTGLAVTGREVCLYATLVGVDDLTFYAVRRDQETIDAMVAKAVDFWTNHVLTDIPPDPETFDDLKFLYARDNGQAIEATDEILAQLAEFRELSDQAKHIEERRDELKFGIQTFMEPNAILTAKGEPVATWKSQSANRLDGKALAQAHPDIAAAYRTTSETRVFRLKGAKK</sequence>
<reference evidence="2 3" key="1">
    <citation type="submission" date="2020-04" db="EMBL/GenBank/DDBJ databases">
        <authorList>
            <person name="De Canck E."/>
        </authorList>
    </citation>
    <scope>NUCLEOTIDE SEQUENCE [LARGE SCALE GENOMIC DNA]</scope>
    <source>
        <strain evidence="2 3">LMG 3328</strain>
    </source>
</reference>
<proteinExistence type="predicted"/>
<dbReference type="Gene3D" id="3.90.320.10">
    <property type="match status" value="1"/>
</dbReference>
<dbReference type="EMBL" id="CADILE010000014">
    <property type="protein sequence ID" value="CAB3904785.1"/>
    <property type="molecule type" value="Genomic_DNA"/>
</dbReference>
<dbReference type="InterPro" id="IPR011335">
    <property type="entry name" value="Restrct_endonuc-II-like"/>
</dbReference>
<protein>
    <recommendedName>
        <fullName evidence="1">YqaJ viral recombinase domain-containing protein</fullName>
    </recommendedName>
</protein>
<feature type="domain" description="YqaJ viral recombinase" evidence="1">
    <location>
        <begin position="12"/>
        <end position="165"/>
    </location>
</feature>
<organism evidence="2 3">
    <name type="scientific">Achromobacter ruhlandii</name>
    <dbReference type="NCBI Taxonomy" id="72557"/>
    <lineage>
        <taxon>Bacteria</taxon>
        <taxon>Pseudomonadati</taxon>
        <taxon>Pseudomonadota</taxon>
        <taxon>Betaproteobacteria</taxon>
        <taxon>Burkholderiales</taxon>
        <taxon>Alcaligenaceae</taxon>
        <taxon>Achromobacter</taxon>
    </lineage>
</organism>
<dbReference type="Proteomes" id="UP000494122">
    <property type="component" value="Unassembled WGS sequence"/>
</dbReference>
<evidence type="ECO:0000259" key="1">
    <source>
        <dbReference type="Pfam" id="PF09588"/>
    </source>
</evidence>
<gene>
    <name evidence="2" type="ORF">LMG3328_04483</name>
</gene>
<name>A0A6S7EBC7_9BURK</name>
<dbReference type="SUPFAM" id="SSF52980">
    <property type="entry name" value="Restriction endonuclease-like"/>
    <property type="match status" value="1"/>
</dbReference>
<dbReference type="InterPro" id="IPR011604">
    <property type="entry name" value="PDDEXK-like_dom_sf"/>
</dbReference>
<dbReference type="RefSeq" id="WP_157810478.1">
    <property type="nucleotide sequence ID" value="NZ_CADILE010000014.1"/>
</dbReference>